<dbReference type="Proteomes" id="UP000887565">
    <property type="component" value="Unplaced"/>
</dbReference>
<dbReference type="AlphaFoldDB" id="A0A915KRG5"/>
<organism evidence="1 2">
    <name type="scientific">Romanomermis culicivorax</name>
    <name type="common">Nematode worm</name>
    <dbReference type="NCBI Taxonomy" id="13658"/>
    <lineage>
        <taxon>Eukaryota</taxon>
        <taxon>Metazoa</taxon>
        <taxon>Ecdysozoa</taxon>
        <taxon>Nematoda</taxon>
        <taxon>Enoplea</taxon>
        <taxon>Dorylaimia</taxon>
        <taxon>Mermithida</taxon>
        <taxon>Mermithoidea</taxon>
        <taxon>Mermithidae</taxon>
        <taxon>Romanomermis</taxon>
    </lineage>
</organism>
<dbReference type="WBParaSite" id="nRc.2.0.1.t41352-RA">
    <property type="protein sequence ID" value="nRc.2.0.1.t41352-RA"/>
    <property type="gene ID" value="nRc.2.0.1.g41352"/>
</dbReference>
<evidence type="ECO:0000313" key="2">
    <source>
        <dbReference type="WBParaSite" id="nRc.2.0.1.t41352-RA"/>
    </source>
</evidence>
<reference evidence="2" key="1">
    <citation type="submission" date="2022-11" db="UniProtKB">
        <authorList>
            <consortium name="WormBaseParasite"/>
        </authorList>
    </citation>
    <scope>IDENTIFICATION</scope>
</reference>
<evidence type="ECO:0000313" key="1">
    <source>
        <dbReference type="Proteomes" id="UP000887565"/>
    </source>
</evidence>
<name>A0A915KRG5_ROMCU</name>
<keyword evidence="1" id="KW-1185">Reference proteome</keyword>
<accession>A0A915KRG5</accession>
<proteinExistence type="predicted"/>
<protein>
    <submittedName>
        <fullName evidence="2">Uncharacterized protein</fullName>
    </submittedName>
</protein>
<sequence>MGDFKILAAKFIKFSKLQYLDNRVFRSHRTKFKHVEDSFRVEILHKMERISASSSKRNVIKKFSIENLIHKIQGFGGKVRQS</sequence>